<keyword evidence="4" id="KW-0967">Endosome</keyword>
<evidence type="ECO:0000313" key="10">
    <source>
        <dbReference type="EMBL" id="RWR72248.1"/>
    </source>
</evidence>
<dbReference type="Pfam" id="PF07200">
    <property type="entry name" value="Mod_r"/>
    <property type="match status" value="1"/>
</dbReference>
<feature type="domain" description="VPS37 C-terminal" evidence="9">
    <location>
        <begin position="128"/>
        <end position="207"/>
    </location>
</feature>
<dbReference type="Proteomes" id="UP000283530">
    <property type="component" value="Unassembled WGS sequence"/>
</dbReference>
<evidence type="ECO:0000256" key="8">
    <source>
        <dbReference type="SAM" id="MobiDB-lite"/>
    </source>
</evidence>
<proteinExistence type="inferred from homology"/>
<dbReference type="PANTHER" id="PTHR13678:SF2">
    <property type="entry name" value="VACUOLAR PROTEIN SORTING-ASSOCIATED PROTEIN 37A"/>
    <property type="match status" value="1"/>
</dbReference>
<dbReference type="PROSITE" id="PS51314">
    <property type="entry name" value="VPS37_C"/>
    <property type="match status" value="1"/>
</dbReference>
<dbReference type="OrthoDB" id="10260857at2759"/>
<keyword evidence="11" id="KW-1185">Reference proteome</keyword>
<feature type="region of interest" description="Disordered" evidence="8">
    <location>
        <begin position="1"/>
        <end position="49"/>
    </location>
</feature>
<dbReference type="SUPFAM" id="SSF140111">
    <property type="entry name" value="Endosomal sorting complex assembly domain"/>
    <property type="match status" value="1"/>
</dbReference>
<dbReference type="STRING" id="337451.A0A443N137"/>
<gene>
    <name evidence="10" type="ORF">CKAN_00046000</name>
</gene>
<dbReference type="GO" id="GO:0006612">
    <property type="term" value="P:protein targeting to membrane"/>
    <property type="evidence" value="ECO:0007669"/>
    <property type="project" value="TreeGrafter"/>
</dbReference>
<dbReference type="InterPro" id="IPR029012">
    <property type="entry name" value="Helix_hairpin_bin_sf"/>
</dbReference>
<evidence type="ECO:0000256" key="3">
    <source>
        <dbReference type="ARBA" id="ARBA00022448"/>
    </source>
</evidence>
<evidence type="ECO:0000256" key="7">
    <source>
        <dbReference type="SAM" id="Coils"/>
    </source>
</evidence>
<keyword evidence="5 6" id="KW-0653">Protein transport</keyword>
<evidence type="ECO:0000256" key="6">
    <source>
        <dbReference type="PROSITE-ProRule" id="PRU00646"/>
    </source>
</evidence>
<dbReference type="PANTHER" id="PTHR13678">
    <property type="entry name" value="VACUOLAR PROTEIN SORTING-ASSOCIATED PROTEIN 37"/>
    <property type="match status" value="1"/>
</dbReference>
<evidence type="ECO:0000256" key="2">
    <source>
        <dbReference type="ARBA" id="ARBA00007617"/>
    </source>
</evidence>
<keyword evidence="7" id="KW-0175">Coiled coil</keyword>
<evidence type="ECO:0000256" key="5">
    <source>
        <dbReference type="ARBA" id="ARBA00022927"/>
    </source>
</evidence>
<evidence type="ECO:0000256" key="4">
    <source>
        <dbReference type="ARBA" id="ARBA00022753"/>
    </source>
</evidence>
<reference evidence="10 11" key="1">
    <citation type="journal article" date="2019" name="Nat. Plants">
        <title>Stout camphor tree genome fills gaps in understanding of flowering plant genome evolution.</title>
        <authorList>
            <person name="Chaw S.M."/>
            <person name="Liu Y.C."/>
            <person name="Wu Y.W."/>
            <person name="Wang H.Y."/>
            <person name="Lin C.I."/>
            <person name="Wu C.S."/>
            <person name="Ke H.M."/>
            <person name="Chang L.Y."/>
            <person name="Hsu C.Y."/>
            <person name="Yang H.T."/>
            <person name="Sudianto E."/>
            <person name="Hsu M.H."/>
            <person name="Wu K.P."/>
            <person name="Wang L.N."/>
            <person name="Leebens-Mack J.H."/>
            <person name="Tsai I.J."/>
        </authorList>
    </citation>
    <scope>NUCLEOTIDE SEQUENCE [LARGE SCALE GENOMIC DNA]</scope>
    <source>
        <strain evidence="11">cv. Chaw 1501</strain>
        <tissue evidence="10">Young leaves</tissue>
    </source>
</reference>
<evidence type="ECO:0000313" key="11">
    <source>
        <dbReference type="Proteomes" id="UP000283530"/>
    </source>
</evidence>
<feature type="coiled-coil region" evidence="7">
    <location>
        <begin position="117"/>
        <end position="178"/>
    </location>
</feature>
<comment type="similarity">
    <text evidence="2">Belongs to the VPS37 family.</text>
</comment>
<dbReference type="EMBL" id="QPKB01000001">
    <property type="protein sequence ID" value="RWR72248.1"/>
    <property type="molecule type" value="Genomic_DNA"/>
</dbReference>
<dbReference type="InterPro" id="IPR037202">
    <property type="entry name" value="ESCRT_assembly_dom"/>
</dbReference>
<dbReference type="InterPro" id="IPR009851">
    <property type="entry name" value="Mod_r"/>
</dbReference>
<dbReference type="GO" id="GO:0043162">
    <property type="term" value="P:ubiquitin-dependent protein catabolic process via the multivesicular body sorting pathway"/>
    <property type="evidence" value="ECO:0007669"/>
    <property type="project" value="TreeGrafter"/>
</dbReference>
<dbReference type="Gene3D" id="1.10.287.660">
    <property type="entry name" value="Helix hairpin bin"/>
    <property type="match status" value="1"/>
</dbReference>
<comment type="subcellular location">
    <subcellularLocation>
        <location evidence="1">Endosome</location>
    </subcellularLocation>
</comment>
<comment type="caution">
    <text evidence="10">The sequence shown here is derived from an EMBL/GenBank/DDBJ whole genome shotgun (WGS) entry which is preliminary data.</text>
</comment>
<evidence type="ECO:0000256" key="1">
    <source>
        <dbReference type="ARBA" id="ARBA00004177"/>
    </source>
</evidence>
<evidence type="ECO:0000259" key="9">
    <source>
        <dbReference type="PROSITE" id="PS51314"/>
    </source>
</evidence>
<organism evidence="10 11">
    <name type="scientific">Cinnamomum micranthum f. kanehirae</name>
    <dbReference type="NCBI Taxonomy" id="337451"/>
    <lineage>
        <taxon>Eukaryota</taxon>
        <taxon>Viridiplantae</taxon>
        <taxon>Streptophyta</taxon>
        <taxon>Embryophyta</taxon>
        <taxon>Tracheophyta</taxon>
        <taxon>Spermatophyta</taxon>
        <taxon>Magnoliopsida</taxon>
        <taxon>Magnoliidae</taxon>
        <taxon>Laurales</taxon>
        <taxon>Lauraceae</taxon>
        <taxon>Cinnamomum</taxon>
    </lineage>
</organism>
<dbReference type="GO" id="GO:0000813">
    <property type="term" value="C:ESCRT I complex"/>
    <property type="evidence" value="ECO:0007669"/>
    <property type="project" value="TreeGrafter"/>
</dbReference>
<accession>A0A443N137</accession>
<dbReference type="AlphaFoldDB" id="A0A443N137"/>
<name>A0A443N137_9MAGN</name>
<protein>
    <submittedName>
        <fullName evidence="10">Vacuolar protein-sorting-associated protein 37 1</fullName>
    </submittedName>
</protein>
<keyword evidence="3 6" id="KW-0813">Transport</keyword>
<dbReference type="GO" id="GO:0006623">
    <property type="term" value="P:protein targeting to vacuole"/>
    <property type="evidence" value="ECO:0007669"/>
    <property type="project" value="TreeGrafter"/>
</dbReference>
<sequence length="207" mass="23829">MFKSFWGRSQEGQQISAKSPLAGQQRDSDPPPSPSPSHGRIPPTESAGTIDLLKNKDVDELQKLLTDKGAYKKFLYSLDEVKDQNSLQEELCKEAAQLARRNLEKEPQILELRNQCRIIQTTELLAAQEKLEKLEKEKDQILNSFAPSMLQQRMQDAMDKIEEESQMLDRQLLDKEIDLAVFVQRYMRLRTTYHRQALLQLAAQAIC</sequence>